<reference evidence="1" key="1">
    <citation type="submission" date="2020-05" db="EMBL/GenBank/DDBJ databases">
        <title>Large-scale comparative analyses of tick genomes elucidate their genetic diversity and vector capacities.</title>
        <authorList>
            <person name="Jia N."/>
            <person name="Wang J."/>
            <person name="Shi W."/>
            <person name="Du L."/>
            <person name="Sun Y."/>
            <person name="Zhan W."/>
            <person name="Jiang J."/>
            <person name="Wang Q."/>
            <person name="Zhang B."/>
            <person name="Ji P."/>
            <person name="Sakyi L.B."/>
            <person name="Cui X."/>
            <person name="Yuan T."/>
            <person name="Jiang B."/>
            <person name="Yang W."/>
            <person name="Lam T.T.-Y."/>
            <person name="Chang Q."/>
            <person name="Ding S."/>
            <person name="Wang X."/>
            <person name="Zhu J."/>
            <person name="Ruan X."/>
            <person name="Zhao L."/>
            <person name="Wei J."/>
            <person name="Que T."/>
            <person name="Du C."/>
            <person name="Cheng J."/>
            <person name="Dai P."/>
            <person name="Han X."/>
            <person name="Huang E."/>
            <person name="Gao Y."/>
            <person name="Liu J."/>
            <person name="Shao H."/>
            <person name="Ye R."/>
            <person name="Li L."/>
            <person name="Wei W."/>
            <person name="Wang X."/>
            <person name="Wang C."/>
            <person name="Yang T."/>
            <person name="Huo Q."/>
            <person name="Li W."/>
            <person name="Guo W."/>
            <person name="Chen H."/>
            <person name="Zhou L."/>
            <person name="Ni X."/>
            <person name="Tian J."/>
            <person name="Zhou Y."/>
            <person name="Sheng Y."/>
            <person name="Liu T."/>
            <person name="Pan Y."/>
            <person name="Xia L."/>
            <person name="Li J."/>
            <person name="Zhao F."/>
            <person name="Cao W."/>
        </authorList>
    </citation>
    <scope>NUCLEOTIDE SEQUENCE</scope>
    <source>
        <strain evidence="1">Hyas-2018</strain>
    </source>
</reference>
<gene>
    <name evidence="1" type="ORF">HPB50_001655</name>
</gene>
<evidence type="ECO:0000313" key="1">
    <source>
        <dbReference type="EMBL" id="KAH6925211.1"/>
    </source>
</evidence>
<protein>
    <submittedName>
        <fullName evidence="1">Uncharacterized protein</fullName>
    </submittedName>
</protein>
<evidence type="ECO:0000313" key="2">
    <source>
        <dbReference type="Proteomes" id="UP000821845"/>
    </source>
</evidence>
<proteinExistence type="predicted"/>
<comment type="caution">
    <text evidence="1">The sequence shown here is derived from an EMBL/GenBank/DDBJ whole genome shotgun (WGS) entry which is preliminary data.</text>
</comment>
<name>A0ACB7RTT2_HYAAI</name>
<accession>A0ACB7RTT2</accession>
<dbReference type="EMBL" id="CM023487">
    <property type="protein sequence ID" value="KAH6925211.1"/>
    <property type="molecule type" value="Genomic_DNA"/>
</dbReference>
<sequence>MFRALKMIAVAWAATSPAVITNCFTHAGLGTRQASCADPAEPEEGSPVGALEDSTVESAVLPSLTSAWGELCEMANEIPYGLSVDEFICADEDVIVHE</sequence>
<keyword evidence="2" id="KW-1185">Reference proteome</keyword>
<dbReference type="Proteomes" id="UP000821845">
    <property type="component" value="Chromosome 7"/>
</dbReference>
<organism evidence="1 2">
    <name type="scientific">Hyalomma asiaticum</name>
    <name type="common">Tick</name>
    <dbReference type="NCBI Taxonomy" id="266040"/>
    <lineage>
        <taxon>Eukaryota</taxon>
        <taxon>Metazoa</taxon>
        <taxon>Ecdysozoa</taxon>
        <taxon>Arthropoda</taxon>
        <taxon>Chelicerata</taxon>
        <taxon>Arachnida</taxon>
        <taxon>Acari</taxon>
        <taxon>Parasitiformes</taxon>
        <taxon>Ixodida</taxon>
        <taxon>Ixodoidea</taxon>
        <taxon>Ixodidae</taxon>
        <taxon>Hyalomminae</taxon>
        <taxon>Hyalomma</taxon>
    </lineage>
</organism>